<dbReference type="Pfam" id="PF00933">
    <property type="entry name" value="Glyco_hydro_3"/>
    <property type="match status" value="1"/>
</dbReference>
<dbReference type="InterPro" id="IPR050288">
    <property type="entry name" value="Cellulose_deg_GH3"/>
</dbReference>
<sequence length="780" mass="85908">MEKKIKDIIPQMSLKEKADFVCGQDFWHTKSLPIAEVPAVLLADGPNGLRIQEDATDHLGINDSKAATCFPTAASYSCSFDPELTALLGDTIANEALAEKVGLLLGPGINIKRNPLGGRNFEYLSEDPYLTSQLTIPLVKALQAKGVGACIKHFAANSQETARLINNSVIDERALAEIYLPQFEAVIKESQPWGVMTSYNRLNGIYTSESQELLQEKLRKNWNYQGMVVSDWGGTSDRVATLLAGMDLEMPYQDEANAEKIITAAESGDLPIEKLDTAVTAILTFVKKTQQNIHQSTFTEGQQHQIARKIAEESAVLLKNQDNHLPLTNFNQTAVIGALAKTPRFQGSGSSKINPTRLDCPIDFITGNDVTYSQGYQLDSEELFEEELLAEALKNAGKADNIVIFAGLPDSFEGEGYDRQHLDLPQNQNYLIEKIAEVNSNITVILMGGGPVILPWAEKVKSILLTYLAGQAVGSAVANLLTGKANPSGKLAETWPKKYSDAPSALTFVKDVKNTQYRESIYVGYRFYDTNKREVAYPFGFGLSYSQFKVATPEIEKGNNNIQVTVEIENTSSIAGAEVLQVYVVGSKKIPTAEKTLKAFQKVHLDAGEKKMVHFELQRDDFAYYDVSTKKWQVVEDQYTIYLANSSRNILAEMQLALSGVTDVKIPGEKIHPSNHSNEHPFAITEKDFAELFPAEKMPTMAASQKLTVDSTLADVKTVGGEMIYQSLISNLEQAIGGDPALYQMLMASIETMPLRSFKLAGAVSEDDLTQLLKQLNQEE</sequence>
<accession>A0ABS6T7H1</accession>
<dbReference type="EMBL" id="JAHUZB010000001">
    <property type="protein sequence ID" value="MBV7389056.1"/>
    <property type="molecule type" value="Genomic_DNA"/>
</dbReference>
<evidence type="ECO:0000313" key="4">
    <source>
        <dbReference type="EMBL" id="MBV7389056.1"/>
    </source>
</evidence>
<keyword evidence="5" id="KW-1185">Reference proteome</keyword>
<protein>
    <submittedName>
        <fullName evidence="4">Glycoside hydrolase family 3 C-terminal domain-containing protein</fullName>
    </submittedName>
</protein>
<proteinExistence type="inferred from homology"/>
<dbReference type="PANTHER" id="PTHR42715">
    <property type="entry name" value="BETA-GLUCOSIDASE"/>
    <property type="match status" value="1"/>
</dbReference>
<dbReference type="InterPro" id="IPR002772">
    <property type="entry name" value="Glyco_hydro_3_C"/>
</dbReference>
<organism evidence="4 5">
    <name type="scientific">Enterococcus alishanensis</name>
    <dbReference type="NCBI Taxonomy" id="1303817"/>
    <lineage>
        <taxon>Bacteria</taxon>
        <taxon>Bacillati</taxon>
        <taxon>Bacillota</taxon>
        <taxon>Bacilli</taxon>
        <taxon>Lactobacillales</taxon>
        <taxon>Enterococcaceae</taxon>
        <taxon>Enterococcus</taxon>
    </lineage>
</organism>
<dbReference type="InterPro" id="IPR026891">
    <property type="entry name" value="Fn3-like"/>
</dbReference>
<dbReference type="Pfam" id="PF14310">
    <property type="entry name" value="Fn3-like"/>
    <property type="match status" value="1"/>
</dbReference>
<evidence type="ECO:0000259" key="3">
    <source>
        <dbReference type="SMART" id="SM01217"/>
    </source>
</evidence>
<evidence type="ECO:0000256" key="1">
    <source>
        <dbReference type="ARBA" id="ARBA00005336"/>
    </source>
</evidence>
<dbReference type="Proteomes" id="UP000774130">
    <property type="component" value="Unassembled WGS sequence"/>
</dbReference>
<comment type="caution">
    <text evidence="4">The sequence shown here is derived from an EMBL/GenBank/DDBJ whole genome shotgun (WGS) entry which is preliminary data.</text>
</comment>
<dbReference type="GO" id="GO:0016787">
    <property type="term" value="F:hydrolase activity"/>
    <property type="evidence" value="ECO:0007669"/>
    <property type="project" value="UniProtKB-KW"/>
</dbReference>
<feature type="domain" description="Fibronectin type III-like" evidence="3">
    <location>
        <begin position="578"/>
        <end position="647"/>
    </location>
</feature>
<comment type="similarity">
    <text evidence="1">Belongs to the glycosyl hydrolase 3 family.</text>
</comment>
<dbReference type="SMART" id="SM01217">
    <property type="entry name" value="Fn3_like"/>
    <property type="match status" value="1"/>
</dbReference>
<evidence type="ECO:0000256" key="2">
    <source>
        <dbReference type="ARBA" id="ARBA00022801"/>
    </source>
</evidence>
<evidence type="ECO:0000313" key="5">
    <source>
        <dbReference type="Proteomes" id="UP000774130"/>
    </source>
</evidence>
<gene>
    <name evidence="4" type="ORF">KUA55_00065</name>
</gene>
<dbReference type="InterPro" id="IPR001764">
    <property type="entry name" value="Glyco_hydro_3_N"/>
</dbReference>
<keyword evidence="2 4" id="KW-0378">Hydrolase</keyword>
<reference evidence="4 5" key="1">
    <citation type="submission" date="2021-06" db="EMBL/GenBank/DDBJ databases">
        <title>Enterococcus alishanensis sp. nov., a novel lactic acid bacterium isolated from fresh coffee beans.</title>
        <authorList>
            <person name="Chen Y.-S."/>
        </authorList>
    </citation>
    <scope>NUCLEOTIDE SEQUENCE [LARGE SCALE GENOMIC DNA]</scope>
    <source>
        <strain evidence="4 5">ALS3</strain>
    </source>
</reference>
<dbReference type="PANTHER" id="PTHR42715:SF10">
    <property type="entry name" value="BETA-GLUCOSIDASE"/>
    <property type="match status" value="1"/>
</dbReference>
<dbReference type="RefSeq" id="WP_218324129.1">
    <property type="nucleotide sequence ID" value="NZ_JAHUZB010000001.1"/>
</dbReference>
<name>A0ABS6T7H1_9ENTE</name>
<dbReference type="Pfam" id="PF01915">
    <property type="entry name" value="Glyco_hydro_3_C"/>
    <property type="match status" value="1"/>
</dbReference>